<accession>A0A8J3RPK0</accession>
<proteinExistence type="predicted"/>
<sequence length="89" mass="9543">MSALIFAGAGSMKVTAQPPARAGAERASSGMTTARINRIRLMPTDTPPGLPGFPADTPARGGDRVREDRRPETNKPRDNQYKDGQNHPS</sequence>
<organism evidence="2 3">
    <name type="scientific">Planobispora longispora</name>
    <dbReference type="NCBI Taxonomy" id="28887"/>
    <lineage>
        <taxon>Bacteria</taxon>
        <taxon>Bacillati</taxon>
        <taxon>Actinomycetota</taxon>
        <taxon>Actinomycetes</taxon>
        <taxon>Streptosporangiales</taxon>
        <taxon>Streptosporangiaceae</taxon>
        <taxon>Planobispora</taxon>
    </lineage>
</organism>
<gene>
    <name evidence="2" type="ORF">Plo01_52020</name>
</gene>
<dbReference type="AlphaFoldDB" id="A0A8J3RPK0"/>
<feature type="region of interest" description="Disordered" evidence="1">
    <location>
        <begin position="1"/>
        <end position="89"/>
    </location>
</feature>
<evidence type="ECO:0000313" key="3">
    <source>
        <dbReference type="Proteomes" id="UP000616724"/>
    </source>
</evidence>
<dbReference type="Proteomes" id="UP000616724">
    <property type="component" value="Unassembled WGS sequence"/>
</dbReference>
<protein>
    <submittedName>
        <fullName evidence="2">Uncharacterized protein</fullName>
    </submittedName>
</protein>
<dbReference type="EMBL" id="BOOH01000043">
    <property type="protein sequence ID" value="GIH78773.1"/>
    <property type="molecule type" value="Genomic_DNA"/>
</dbReference>
<evidence type="ECO:0000256" key="1">
    <source>
        <dbReference type="SAM" id="MobiDB-lite"/>
    </source>
</evidence>
<comment type="caution">
    <text evidence="2">The sequence shown here is derived from an EMBL/GenBank/DDBJ whole genome shotgun (WGS) entry which is preliminary data.</text>
</comment>
<feature type="compositionally biased region" description="Basic and acidic residues" evidence="1">
    <location>
        <begin position="61"/>
        <end position="89"/>
    </location>
</feature>
<evidence type="ECO:0000313" key="2">
    <source>
        <dbReference type="EMBL" id="GIH78773.1"/>
    </source>
</evidence>
<keyword evidence="3" id="KW-1185">Reference proteome</keyword>
<reference evidence="2 3" key="1">
    <citation type="submission" date="2021-01" db="EMBL/GenBank/DDBJ databases">
        <title>Whole genome shotgun sequence of Planobispora longispora NBRC 13918.</title>
        <authorList>
            <person name="Komaki H."/>
            <person name="Tamura T."/>
        </authorList>
    </citation>
    <scope>NUCLEOTIDE SEQUENCE [LARGE SCALE GENOMIC DNA]</scope>
    <source>
        <strain evidence="2 3">NBRC 13918</strain>
    </source>
</reference>
<name>A0A8J3RPK0_9ACTN</name>